<keyword evidence="1" id="KW-0472">Membrane</keyword>
<keyword evidence="1" id="KW-1133">Transmembrane helix</keyword>
<protein>
    <recommendedName>
        <fullName evidence="4">Transmembrane protein</fullName>
    </recommendedName>
</protein>
<evidence type="ECO:0008006" key="4">
    <source>
        <dbReference type="Google" id="ProtNLM"/>
    </source>
</evidence>
<evidence type="ECO:0000313" key="3">
    <source>
        <dbReference type="Proteomes" id="UP000276133"/>
    </source>
</evidence>
<evidence type="ECO:0000313" key="2">
    <source>
        <dbReference type="EMBL" id="RNA19544.1"/>
    </source>
</evidence>
<feature type="transmembrane region" description="Helical" evidence="1">
    <location>
        <begin position="12"/>
        <end position="30"/>
    </location>
</feature>
<name>A0A3M7R800_BRAPC</name>
<proteinExistence type="predicted"/>
<keyword evidence="1" id="KW-0812">Transmembrane</keyword>
<evidence type="ECO:0000256" key="1">
    <source>
        <dbReference type="SAM" id="Phobius"/>
    </source>
</evidence>
<dbReference type="EMBL" id="REGN01004025">
    <property type="protein sequence ID" value="RNA19544.1"/>
    <property type="molecule type" value="Genomic_DNA"/>
</dbReference>
<reference evidence="2 3" key="1">
    <citation type="journal article" date="2018" name="Sci. Rep.">
        <title>Genomic signatures of local adaptation to the degree of environmental predictability in rotifers.</title>
        <authorList>
            <person name="Franch-Gras L."/>
            <person name="Hahn C."/>
            <person name="Garcia-Roger E.M."/>
            <person name="Carmona M.J."/>
            <person name="Serra M."/>
            <person name="Gomez A."/>
        </authorList>
    </citation>
    <scope>NUCLEOTIDE SEQUENCE [LARGE SCALE GENOMIC DNA]</scope>
    <source>
        <strain evidence="2">HYR1</strain>
    </source>
</reference>
<gene>
    <name evidence="2" type="ORF">BpHYR1_012392</name>
</gene>
<keyword evidence="3" id="KW-1185">Reference proteome</keyword>
<dbReference type="Proteomes" id="UP000276133">
    <property type="component" value="Unassembled WGS sequence"/>
</dbReference>
<comment type="caution">
    <text evidence="2">The sequence shown here is derived from an EMBL/GenBank/DDBJ whole genome shotgun (WGS) entry which is preliminary data.</text>
</comment>
<sequence length="130" mass="15266">MSISYVNFSRQLFFLIRSVINYCVICFICAELKHLQIKKQIVDNQWNRMTQSSCYISLLDSKSQFEATMKQDFSTDFFIFHLKSHFSSSFKINVLRVFLDSLPYYDRQFAGSCVKIDFLGIIVMLAVLLK</sequence>
<feature type="transmembrane region" description="Helical" evidence="1">
    <location>
        <begin position="109"/>
        <end position="129"/>
    </location>
</feature>
<dbReference type="AlphaFoldDB" id="A0A3M7R800"/>
<organism evidence="2 3">
    <name type="scientific">Brachionus plicatilis</name>
    <name type="common">Marine rotifer</name>
    <name type="synonym">Brachionus muelleri</name>
    <dbReference type="NCBI Taxonomy" id="10195"/>
    <lineage>
        <taxon>Eukaryota</taxon>
        <taxon>Metazoa</taxon>
        <taxon>Spiralia</taxon>
        <taxon>Gnathifera</taxon>
        <taxon>Rotifera</taxon>
        <taxon>Eurotatoria</taxon>
        <taxon>Monogononta</taxon>
        <taxon>Pseudotrocha</taxon>
        <taxon>Ploima</taxon>
        <taxon>Brachionidae</taxon>
        <taxon>Brachionus</taxon>
    </lineage>
</organism>
<accession>A0A3M7R800</accession>